<dbReference type="STRING" id="266264.Rmet_0708"/>
<sequence length="110" mass="12212">MTAFFAENLKNRNRFTQDPAKKQHLANHTPQGPRHRWGPSSTAPRRMPLEANVARALINDGLTNFIRGPYVELSHQVSRLLPLDCPVDLPLELPLPPKRALALGASLSTS</sequence>
<dbReference type="KEGG" id="rme:Rmet_0708"/>
<reference evidence="3" key="1">
    <citation type="journal article" date="2010" name="PLoS ONE">
        <title>The complete genome sequence of Cupriavidus metallidurans strain CH34, a master survivalist in harsh and anthropogenic environments.</title>
        <authorList>
            <person name="Janssen P.J."/>
            <person name="Van Houdt R."/>
            <person name="Moors H."/>
            <person name="Monsieurs P."/>
            <person name="Morin N."/>
            <person name="Michaux A."/>
            <person name="Benotmane M.A."/>
            <person name="Leys N."/>
            <person name="Vallaeys T."/>
            <person name="Lapidus A."/>
            <person name="Monchy S."/>
            <person name="Medigue C."/>
            <person name="Taghavi S."/>
            <person name="McCorkle S."/>
            <person name="Dunn J."/>
            <person name="van der Lelie D."/>
            <person name="Mergeay M."/>
        </authorList>
    </citation>
    <scope>NUCLEOTIDE SEQUENCE [LARGE SCALE GENOMIC DNA]</scope>
    <source>
        <strain evidence="3">ATCC 43123 / DSM 2839 / NBRC 102507 / CH34</strain>
    </source>
</reference>
<dbReference type="HOGENOM" id="CLU_2168941_0_0_4"/>
<accession>Q1LQI2</accession>
<proteinExistence type="predicted"/>
<dbReference type="Proteomes" id="UP000002429">
    <property type="component" value="Chromosome"/>
</dbReference>
<protein>
    <submittedName>
        <fullName evidence="2">Uncharacterized protein</fullName>
    </submittedName>
</protein>
<dbReference type="AlphaFoldDB" id="Q1LQI2"/>
<feature type="region of interest" description="Disordered" evidence="1">
    <location>
        <begin position="1"/>
        <end position="45"/>
    </location>
</feature>
<name>Q1LQI2_CUPMC</name>
<dbReference type="EMBL" id="CP000352">
    <property type="protein sequence ID" value="ABF07594.1"/>
    <property type="molecule type" value="Genomic_DNA"/>
</dbReference>
<evidence type="ECO:0000256" key="1">
    <source>
        <dbReference type="SAM" id="MobiDB-lite"/>
    </source>
</evidence>
<evidence type="ECO:0000313" key="2">
    <source>
        <dbReference type="EMBL" id="ABF07594.1"/>
    </source>
</evidence>
<organism evidence="2 3">
    <name type="scientific">Cupriavidus metallidurans (strain ATCC 43123 / DSM 2839 / NBRC 102507 / CH34)</name>
    <name type="common">Ralstonia metallidurans</name>
    <dbReference type="NCBI Taxonomy" id="266264"/>
    <lineage>
        <taxon>Bacteria</taxon>
        <taxon>Pseudomonadati</taxon>
        <taxon>Pseudomonadota</taxon>
        <taxon>Betaproteobacteria</taxon>
        <taxon>Burkholderiales</taxon>
        <taxon>Burkholderiaceae</taxon>
        <taxon>Cupriavidus</taxon>
    </lineage>
</organism>
<gene>
    <name evidence="2" type="ordered locus">Rmet_0708</name>
</gene>
<evidence type="ECO:0000313" key="3">
    <source>
        <dbReference type="Proteomes" id="UP000002429"/>
    </source>
</evidence>
<keyword evidence="3" id="KW-1185">Reference proteome</keyword>